<proteinExistence type="predicted"/>
<evidence type="ECO:0000313" key="1">
    <source>
        <dbReference type="EMBL" id="TKI91883.1"/>
    </source>
</evidence>
<keyword evidence="1" id="KW-0482">Metalloprotease</keyword>
<comment type="caution">
    <text evidence="1">The sequence shown here is derived from an EMBL/GenBank/DDBJ whole genome shotgun (WGS) entry which is preliminary data.</text>
</comment>
<dbReference type="GO" id="GO:0008237">
    <property type="term" value="F:metallopeptidase activity"/>
    <property type="evidence" value="ECO:0007669"/>
    <property type="project" value="UniProtKB-KW"/>
</dbReference>
<feature type="non-terminal residue" evidence="1">
    <location>
        <position position="1"/>
    </location>
</feature>
<gene>
    <name evidence="1" type="ORF">FC695_32120</name>
</gene>
<organism evidence="1 2">
    <name type="scientific">Bacillus cereus</name>
    <dbReference type="NCBI Taxonomy" id="1396"/>
    <lineage>
        <taxon>Bacteria</taxon>
        <taxon>Bacillati</taxon>
        <taxon>Bacillota</taxon>
        <taxon>Bacilli</taxon>
        <taxon>Bacillales</taxon>
        <taxon>Bacillaceae</taxon>
        <taxon>Bacillus</taxon>
        <taxon>Bacillus cereus group</taxon>
    </lineage>
</organism>
<dbReference type="EMBL" id="SZOH01003083">
    <property type="protein sequence ID" value="TKI91883.1"/>
    <property type="molecule type" value="Genomic_DNA"/>
</dbReference>
<name>A0A9X9F358_BACCE</name>
<reference evidence="1 2" key="1">
    <citation type="journal article" date="2019" name="Environ. Microbiol.">
        <title>An active ?-lactamase is a part of an orchestrated cell wall stress resistance network of Bacillus subtilis and related rhizosphere species.</title>
        <authorList>
            <person name="Bucher T."/>
            <person name="Keren-Paz A."/>
            <person name="Hausser J."/>
            <person name="Olender T."/>
            <person name="Cytryn E."/>
            <person name="Kolodkin-Gal I."/>
        </authorList>
    </citation>
    <scope>NUCLEOTIDE SEQUENCE [LARGE SCALE GENOMIC DNA]</scope>
    <source>
        <strain evidence="1 2">I32</strain>
    </source>
</reference>
<dbReference type="Proteomes" id="UP000308444">
    <property type="component" value="Unassembled WGS sequence"/>
</dbReference>
<protein>
    <submittedName>
        <fullName evidence="1">CPBP family intramembrane metalloprotease</fullName>
    </submittedName>
</protein>
<keyword evidence="1" id="KW-0378">Hydrolase</keyword>
<accession>A0A9X9F358</accession>
<dbReference type="AlphaFoldDB" id="A0A9X9F358"/>
<sequence>RSLAYVIAIHMLNNSIAFIQLHMQ</sequence>
<keyword evidence="1" id="KW-0645">Protease</keyword>
<evidence type="ECO:0000313" key="2">
    <source>
        <dbReference type="Proteomes" id="UP000308444"/>
    </source>
</evidence>